<protein>
    <submittedName>
        <fullName evidence="1">Uncharacterized protein</fullName>
    </submittedName>
</protein>
<sequence>MTGITRRNMGLAGAGLLMAFQPGCASAQRRPAAPATSVRAPANVVLPRPLPCANRPGDITGFLLEGAGSPAGTVAVIGQAFRPGDMPRSATLGARMGNGTRVPAQLDVTTRHPDGSARFGLVSLALPALAAGQAAGVVLTRDGAPMQPLRADAALAGRSAVLTLTPGAGGSPWSIDLLARLRDQQAGGRRPWQAGPLALQWRVALPVPEAVVGAASLRVVADVSVRADGTLWVDAWLRNDTAMRPGGGSAHYAVRLVIDGREALRAGPLQHGQYQAWGRLVGGAAGARPAPAMPILRPDVPYLADAAAIPRYDQSTGAEAALLARLAQEREAPEWSEPLAARGITRDMRTTGGRFDLGPVTGWQASWLVSGDPRAGAFVLDQAEAAGAVPWHYWDPAGGADGSGGWLDAQRWPRLWSDVRGGRPPYTLAQPVPRDIGWIEDAAHQPSLSYVPYLLTGRRAFLDNLQAQAAWNVTSNWPANRYDRRWSGRIVGLNLMHNRQVRSAAWGIRTVDEAAWISPDDDPMAPYLREITTANWAWMREQIPALTELQGEVHGWWPPSGYGRRGDASPWQQDYLVAAAAAAARRGNDDARAMLAWMANFVVGRFTAGDRGFAPHDGVAYTLALVPLSERNPRPYRSWAEIGEQTRARGLSNGDGWATSGGEYGRLALQSLAQLSDALDHAQARRAFMWLDTAGAPFTDTQSHARIPTLNIVPRDFARVSARAPRCSAGGG</sequence>
<proteinExistence type="predicted"/>
<evidence type="ECO:0000313" key="1">
    <source>
        <dbReference type="EMBL" id="MBP0445146.1"/>
    </source>
</evidence>
<gene>
    <name evidence="1" type="ORF">J8J14_10175</name>
</gene>
<keyword evidence="2" id="KW-1185">Reference proteome</keyword>
<name>A0ABS4ADQ4_9PROT</name>
<evidence type="ECO:0000313" key="2">
    <source>
        <dbReference type="Proteomes" id="UP000681594"/>
    </source>
</evidence>
<comment type="caution">
    <text evidence="1">The sequence shown here is derived from an EMBL/GenBank/DDBJ whole genome shotgun (WGS) entry which is preliminary data.</text>
</comment>
<accession>A0ABS4ADQ4</accession>
<organism evidence="1 2">
    <name type="scientific">Pararoseomonas baculiformis</name>
    <dbReference type="NCBI Taxonomy" id="2820812"/>
    <lineage>
        <taxon>Bacteria</taxon>
        <taxon>Pseudomonadati</taxon>
        <taxon>Pseudomonadota</taxon>
        <taxon>Alphaproteobacteria</taxon>
        <taxon>Acetobacterales</taxon>
        <taxon>Acetobacteraceae</taxon>
        <taxon>Pararoseomonas</taxon>
    </lineage>
</organism>
<dbReference type="RefSeq" id="WP_209379392.1">
    <property type="nucleotide sequence ID" value="NZ_JAGIZB010000008.1"/>
</dbReference>
<dbReference type="EMBL" id="JAGIZB010000008">
    <property type="protein sequence ID" value="MBP0445146.1"/>
    <property type="molecule type" value="Genomic_DNA"/>
</dbReference>
<reference evidence="1 2" key="1">
    <citation type="submission" date="2021-03" db="EMBL/GenBank/DDBJ databases">
        <authorList>
            <person name="So Y."/>
        </authorList>
    </citation>
    <scope>NUCLEOTIDE SEQUENCE [LARGE SCALE GENOMIC DNA]</scope>
    <source>
        <strain evidence="1 2">SSH11</strain>
    </source>
</reference>
<dbReference type="Proteomes" id="UP000681594">
    <property type="component" value="Unassembled WGS sequence"/>
</dbReference>